<gene>
    <name evidence="3" type="ORF">ESB13_15260</name>
</gene>
<keyword evidence="1" id="KW-0732">Signal</keyword>
<feature type="chain" id="PRO_5020925859" description="Outer membrane protein beta-barrel domain-containing protein" evidence="1">
    <location>
        <begin position="20"/>
        <end position="298"/>
    </location>
</feature>
<evidence type="ECO:0000313" key="4">
    <source>
        <dbReference type="Proteomes" id="UP000290545"/>
    </source>
</evidence>
<dbReference type="InterPro" id="IPR025665">
    <property type="entry name" value="Beta-barrel_OMP_2"/>
</dbReference>
<feature type="domain" description="Outer membrane protein beta-barrel" evidence="2">
    <location>
        <begin position="118"/>
        <end position="275"/>
    </location>
</feature>
<dbReference type="RefSeq" id="WP_129004505.1">
    <property type="nucleotide sequence ID" value="NZ_SDHZ01000002.1"/>
</dbReference>
<keyword evidence="4" id="KW-1185">Reference proteome</keyword>
<dbReference type="Pfam" id="PF13568">
    <property type="entry name" value="OMP_b-brl_2"/>
    <property type="match status" value="1"/>
</dbReference>
<sequence length="298" mass="33438">MNKLILLTLALCAGAAAYSQEDSSRQSTTDTVKAGNFIIIKKKKTNPEGGADRSTQVKFDVKKRYSNRNSNISTNWFIFDLGFANWRDKTDYNGPAFTGQRSPDGYIRNIPYTGKSDNPVNKSSFNLRNAKSSNVNIWLFMQKWHMIKKVVNLKYGLGLEMYNYRFDSDISFRNTPQPYAFMDSVSFTKNKLYAGYITVPLLLNFTPSGSSRRGITFSAGVSAGYLVGSRNKQISANRGKQKTKGNLEMEPWRLAAIGEIGLGPVRLYGSYSLNSLQKKAETGLEQYPYAVGVRFSTF</sequence>
<protein>
    <recommendedName>
        <fullName evidence="2">Outer membrane protein beta-barrel domain-containing protein</fullName>
    </recommendedName>
</protein>
<organism evidence="3 4">
    <name type="scientific">Filimonas effusa</name>
    <dbReference type="NCBI Taxonomy" id="2508721"/>
    <lineage>
        <taxon>Bacteria</taxon>
        <taxon>Pseudomonadati</taxon>
        <taxon>Bacteroidota</taxon>
        <taxon>Chitinophagia</taxon>
        <taxon>Chitinophagales</taxon>
        <taxon>Chitinophagaceae</taxon>
        <taxon>Filimonas</taxon>
    </lineage>
</organism>
<feature type="signal peptide" evidence="1">
    <location>
        <begin position="1"/>
        <end position="19"/>
    </location>
</feature>
<name>A0A4Q1D4P4_9BACT</name>
<dbReference type="AlphaFoldDB" id="A0A4Q1D4P4"/>
<evidence type="ECO:0000259" key="2">
    <source>
        <dbReference type="Pfam" id="PF13568"/>
    </source>
</evidence>
<accession>A0A4Q1D4P4</accession>
<dbReference type="OrthoDB" id="666719at2"/>
<comment type="caution">
    <text evidence="3">The sequence shown here is derived from an EMBL/GenBank/DDBJ whole genome shotgun (WGS) entry which is preliminary data.</text>
</comment>
<evidence type="ECO:0000256" key="1">
    <source>
        <dbReference type="SAM" id="SignalP"/>
    </source>
</evidence>
<evidence type="ECO:0000313" key="3">
    <source>
        <dbReference type="EMBL" id="RXK83452.1"/>
    </source>
</evidence>
<reference evidence="3 4" key="1">
    <citation type="submission" date="2019-01" db="EMBL/GenBank/DDBJ databases">
        <title>Filimonas sp. strain TTM-71.</title>
        <authorList>
            <person name="Chen W.-M."/>
        </authorList>
    </citation>
    <scope>NUCLEOTIDE SEQUENCE [LARGE SCALE GENOMIC DNA]</scope>
    <source>
        <strain evidence="3 4">TTM-71</strain>
    </source>
</reference>
<dbReference type="EMBL" id="SDHZ01000002">
    <property type="protein sequence ID" value="RXK83452.1"/>
    <property type="molecule type" value="Genomic_DNA"/>
</dbReference>
<proteinExistence type="predicted"/>
<dbReference type="Proteomes" id="UP000290545">
    <property type="component" value="Unassembled WGS sequence"/>
</dbReference>